<proteinExistence type="predicted"/>
<evidence type="ECO:0000313" key="3">
    <source>
        <dbReference type="Proteomes" id="UP000649617"/>
    </source>
</evidence>
<dbReference type="EMBL" id="CAJNIZ010031502">
    <property type="protein sequence ID" value="CAE7530988.1"/>
    <property type="molecule type" value="Genomic_DNA"/>
</dbReference>
<sequence>MPASTTAALGAMTAFLALLGHCCRNASSAGILPQPLARRLPTTLGRCWHPAQGTLPRYRQKRRIVAA</sequence>
<evidence type="ECO:0000313" key="2">
    <source>
        <dbReference type="EMBL" id="CAE7530988.1"/>
    </source>
</evidence>
<dbReference type="AlphaFoldDB" id="A0A812TFP8"/>
<evidence type="ECO:0000256" key="1">
    <source>
        <dbReference type="SAM" id="SignalP"/>
    </source>
</evidence>
<feature type="chain" id="PRO_5032547434" description="Secreted protein" evidence="1">
    <location>
        <begin position="29"/>
        <end position="67"/>
    </location>
</feature>
<evidence type="ECO:0008006" key="4">
    <source>
        <dbReference type="Google" id="ProtNLM"/>
    </source>
</evidence>
<protein>
    <recommendedName>
        <fullName evidence="4">Secreted protein</fullName>
    </recommendedName>
</protein>
<gene>
    <name evidence="2" type="ORF">SPIL2461_LOCUS13990</name>
</gene>
<organism evidence="2 3">
    <name type="scientific">Symbiodinium pilosum</name>
    <name type="common">Dinoflagellate</name>
    <dbReference type="NCBI Taxonomy" id="2952"/>
    <lineage>
        <taxon>Eukaryota</taxon>
        <taxon>Sar</taxon>
        <taxon>Alveolata</taxon>
        <taxon>Dinophyceae</taxon>
        <taxon>Suessiales</taxon>
        <taxon>Symbiodiniaceae</taxon>
        <taxon>Symbiodinium</taxon>
    </lineage>
</organism>
<dbReference type="Proteomes" id="UP000649617">
    <property type="component" value="Unassembled WGS sequence"/>
</dbReference>
<reference evidence="2" key="1">
    <citation type="submission" date="2021-02" db="EMBL/GenBank/DDBJ databases">
        <authorList>
            <person name="Dougan E. K."/>
            <person name="Rhodes N."/>
            <person name="Thang M."/>
            <person name="Chan C."/>
        </authorList>
    </citation>
    <scope>NUCLEOTIDE SEQUENCE</scope>
</reference>
<keyword evidence="3" id="KW-1185">Reference proteome</keyword>
<feature type="signal peptide" evidence="1">
    <location>
        <begin position="1"/>
        <end position="28"/>
    </location>
</feature>
<keyword evidence="1" id="KW-0732">Signal</keyword>
<comment type="caution">
    <text evidence="2">The sequence shown here is derived from an EMBL/GenBank/DDBJ whole genome shotgun (WGS) entry which is preliminary data.</text>
</comment>
<accession>A0A812TFP8</accession>
<name>A0A812TFP8_SYMPI</name>